<dbReference type="GeneID" id="81376098"/>
<reference evidence="1" key="2">
    <citation type="journal article" date="2023" name="IMA Fungus">
        <title>Comparative genomic study of the Penicillium genus elucidates a diverse pangenome and 15 lateral gene transfer events.</title>
        <authorList>
            <person name="Petersen C."/>
            <person name="Sorensen T."/>
            <person name="Nielsen M.R."/>
            <person name="Sondergaard T.E."/>
            <person name="Sorensen J.L."/>
            <person name="Fitzpatrick D.A."/>
            <person name="Frisvad J.C."/>
            <person name="Nielsen K.L."/>
        </authorList>
    </citation>
    <scope>NUCLEOTIDE SEQUENCE</scope>
    <source>
        <strain evidence="1">IBT 29677</strain>
    </source>
</reference>
<name>A0A9W9VES7_9EURO</name>
<dbReference type="OrthoDB" id="4314619at2759"/>
<sequence length="83" mass="9391">MTQFPLVIDRKSQKTEKYSYAECEALAGQDASWHNCDSFAIIARALYINTYYSDKDVLKRIADDKQPPATEVNGPNGFKVKKS</sequence>
<keyword evidence="2" id="KW-1185">Reference proteome</keyword>
<accession>A0A9W9VES7</accession>
<reference evidence="1" key="1">
    <citation type="submission" date="2022-12" db="EMBL/GenBank/DDBJ databases">
        <authorList>
            <person name="Petersen C."/>
        </authorList>
    </citation>
    <scope>NUCLEOTIDE SEQUENCE</scope>
    <source>
        <strain evidence="1">IBT 29677</strain>
    </source>
</reference>
<organism evidence="1 2">
    <name type="scientific">Penicillium cosmopolitanum</name>
    <dbReference type="NCBI Taxonomy" id="1131564"/>
    <lineage>
        <taxon>Eukaryota</taxon>
        <taxon>Fungi</taxon>
        <taxon>Dikarya</taxon>
        <taxon>Ascomycota</taxon>
        <taxon>Pezizomycotina</taxon>
        <taxon>Eurotiomycetes</taxon>
        <taxon>Eurotiomycetidae</taxon>
        <taxon>Eurotiales</taxon>
        <taxon>Aspergillaceae</taxon>
        <taxon>Penicillium</taxon>
    </lineage>
</organism>
<protein>
    <submittedName>
        <fullName evidence="1">Uncharacterized protein</fullName>
    </submittedName>
</protein>
<evidence type="ECO:0000313" key="1">
    <source>
        <dbReference type="EMBL" id="KAJ5379362.1"/>
    </source>
</evidence>
<proteinExistence type="predicted"/>
<dbReference type="Proteomes" id="UP001147747">
    <property type="component" value="Unassembled WGS sequence"/>
</dbReference>
<dbReference type="RefSeq" id="XP_056483148.1">
    <property type="nucleotide sequence ID" value="XM_056637118.1"/>
</dbReference>
<comment type="caution">
    <text evidence="1">The sequence shown here is derived from an EMBL/GenBank/DDBJ whole genome shotgun (WGS) entry which is preliminary data.</text>
</comment>
<gene>
    <name evidence="1" type="ORF">N7509_012481</name>
</gene>
<dbReference type="AlphaFoldDB" id="A0A9W9VES7"/>
<dbReference type="EMBL" id="JAPZBU010000011">
    <property type="protein sequence ID" value="KAJ5379362.1"/>
    <property type="molecule type" value="Genomic_DNA"/>
</dbReference>
<evidence type="ECO:0000313" key="2">
    <source>
        <dbReference type="Proteomes" id="UP001147747"/>
    </source>
</evidence>